<evidence type="ECO:0000313" key="2">
    <source>
        <dbReference type="EMBL" id="GAI15661.1"/>
    </source>
</evidence>
<keyword evidence="1" id="KW-0812">Transmembrane</keyword>
<accession>X1MC46</accession>
<organism evidence="2">
    <name type="scientific">marine sediment metagenome</name>
    <dbReference type="NCBI Taxonomy" id="412755"/>
    <lineage>
        <taxon>unclassified sequences</taxon>
        <taxon>metagenomes</taxon>
        <taxon>ecological metagenomes</taxon>
    </lineage>
</organism>
<name>X1MC46_9ZZZZ</name>
<comment type="caution">
    <text evidence="2">The sequence shown here is derived from an EMBL/GenBank/DDBJ whole genome shotgun (WGS) entry which is preliminary data.</text>
</comment>
<gene>
    <name evidence="2" type="ORF">S06H3_20667</name>
</gene>
<dbReference type="AlphaFoldDB" id="X1MC46"/>
<keyword evidence="1" id="KW-1133">Transmembrane helix</keyword>
<keyword evidence="1" id="KW-0472">Membrane</keyword>
<feature type="transmembrane region" description="Helical" evidence="1">
    <location>
        <begin position="33"/>
        <end position="54"/>
    </location>
</feature>
<proteinExistence type="predicted"/>
<dbReference type="EMBL" id="BARV01010733">
    <property type="protein sequence ID" value="GAI15661.1"/>
    <property type="molecule type" value="Genomic_DNA"/>
</dbReference>
<sequence>MTEWQTVAEGINLTDLEAVVADMQLPKGTKMKVVIDLTLPLGWAFDVVGAEWIFQPFVPAGMELVDVYGKGSQGIVEMEADPAWLVAVIAFIKAHWLAITIAGFALALIIAFITVLVKVPASYRGGSPKIILHRYFPCYPHLSMDKPSVFDLRCYPIPKGNEPITELVYVPSYLLV</sequence>
<feature type="transmembrane region" description="Helical" evidence="1">
    <location>
        <begin position="94"/>
        <end position="117"/>
    </location>
</feature>
<reference evidence="2" key="1">
    <citation type="journal article" date="2014" name="Front. Microbiol.">
        <title>High frequency of phylogenetically diverse reductive dehalogenase-homologous genes in deep subseafloor sedimentary metagenomes.</title>
        <authorList>
            <person name="Kawai M."/>
            <person name="Futagami T."/>
            <person name="Toyoda A."/>
            <person name="Takaki Y."/>
            <person name="Nishi S."/>
            <person name="Hori S."/>
            <person name="Arai W."/>
            <person name="Tsubouchi T."/>
            <person name="Morono Y."/>
            <person name="Uchiyama I."/>
            <person name="Ito T."/>
            <person name="Fujiyama A."/>
            <person name="Inagaki F."/>
            <person name="Takami H."/>
        </authorList>
    </citation>
    <scope>NUCLEOTIDE SEQUENCE</scope>
    <source>
        <strain evidence="2">Expedition CK06-06</strain>
    </source>
</reference>
<protein>
    <submittedName>
        <fullName evidence="2">Uncharacterized protein</fullName>
    </submittedName>
</protein>
<evidence type="ECO:0000256" key="1">
    <source>
        <dbReference type="SAM" id="Phobius"/>
    </source>
</evidence>